<reference evidence="3" key="1">
    <citation type="journal article" date="2019" name="Int. J. Syst. Evol. Microbiol.">
        <title>The Global Catalogue of Microorganisms (GCM) 10K type strain sequencing project: providing services to taxonomists for standard genome sequencing and annotation.</title>
        <authorList>
            <consortium name="The Broad Institute Genomics Platform"/>
            <consortium name="The Broad Institute Genome Sequencing Center for Infectious Disease"/>
            <person name="Wu L."/>
            <person name="Ma J."/>
        </authorList>
    </citation>
    <scope>NUCLEOTIDE SEQUENCE [LARGE SCALE GENOMIC DNA]</scope>
    <source>
        <strain evidence="3">CGMCC 4.7349</strain>
    </source>
</reference>
<sequence>MARIADAYWRFEKRFSRPPTRSQRFSARHPVLIGTYAGVAMSAVLLPASLGAGNGVAYSILVSLLGGVPLGAVFCGFCFLERKRQQKLFGDR</sequence>
<name>A0ABQ2LHJ4_9ACTN</name>
<evidence type="ECO:0000313" key="3">
    <source>
        <dbReference type="Proteomes" id="UP000656881"/>
    </source>
</evidence>
<dbReference type="EMBL" id="BMNG01000001">
    <property type="protein sequence ID" value="GGO33142.1"/>
    <property type="molecule type" value="Genomic_DNA"/>
</dbReference>
<organism evidence="2 3">
    <name type="scientific">Streptomyces lasiicapitis</name>
    <dbReference type="NCBI Taxonomy" id="1923961"/>
    <lineage>
        <taxon>Bacteria</taxon>
        <taxon>Bacillati</taxon>
        <taxon>Actinomycetota</taxon>
        <taxon>Actinomycetes</taxon>
        <taxon>Kitasatosporales</taxon>
        <taxon>Streptomycetaceae</taxon>
        <taxon>Streptomyces</taxon>
    </lineage>
</organism>
<keyword evidence="1" id="KW-0472">Membrane</keyword>
<evidence type="ECO:0000313" key="2">
    <source>
        <dbReference type="EMBL" id="GGO33142.1"/>
    </source>
</evidence>
<protein>
    <submittedName>
        <fullName evidence="2">Uncharacterized protein</fullName>
    </submittedName>
</protein>
<comment type="caution">
    <text evidence="2">The sequence shown here is derived from an EMBL/GenBank/DDBJ whole genome shotgun (WGS) entry which is preliminary data.</text>
</comment>
<accession>A0ABQ2LHJ4</accession>
<keyword evidence="3" id="KW-1185">Reference proteome</keyword>
<keyword evidence="1" id="KW-1133">Transmembrane helix</keyword>
<evidence type="ECO:0000256" key="1">
    <source>
        <dbReference type="SAM" id="Phobius"/>
    </source>
</evidence>
<feature type="transmembrane region" description="Helical" evidence="1">
    <location>
        <begin position="56"/>
        <end position="80"/>
    </location>
</feature>
<dbReference type="Proteomes" id="UP000656881">
    <property type="component" value="Unassembled WGS sequence"/>
</dbReference>
<proteinExistence type="predicted"/>
<gene>
    <name evidence="2" type="ORF">GCM10012286_00320</name>
</gene>
<keyword evidence="1" id="KW-0812">Transmembrane</keyword>
<feature type="transmembrane region" description="Helical" evidence="1">
    <location>
        <begin position="31"/>
        <end position="50"/>
    </location>
</feature>